<gene>
    <name evidence="1" type="ordered locus">RB2501_10292</name>
</gene>
<dbReference type="EMBL" id="CP001712">
    <property type="protein sequence ID" value="EAR14707.1"/>
    <property type="molecule type" value="Genomic_DNA"/>
</dbReference>
<dbReference type="InterPro" id="IPR032466">
    <property type="entry name" value="Metal_Hydrolase"/>
</dbReference>
<organism evidence="1 2">
    <name type="scientific">Robiginitalea biformata (strain ATCC BAA-864 / DSM 15991 / KCTC 12146 / HTCC2501)</name>
    <dbReference type="NCBI Taxonomy" id="313596"/>
    <lineage>
        <taxon>Bacteria</taxon>
        <taxon>Pseudomonadati</taxon>
        <taxon>Bacteroidota</taxon>
        <taxon>Flavobacteriia</taxon>
        <taxon>Flavobacteriales</taxon>
        <taxon>Flavobacteriaceae</taxon>
        <taxon>Robiginitalea</taxon>
    </lineage>
</organism>
<dbReference type="RefSeq" id="WP_015754028.1">
    <property type="nucleotide sequence ID" value="NC_013222.1"/>
</dbReference>
<protein>
    <submittedName>
        <fullName evidence="1">Uncharacterized protein</fullName>
    </submittedName>
</protein>
<dbReference type="AlphaFoldDB" id="A4CM15"/>
<dbReference type="SUPFAM" id="SSF51556">
    <property type="entry name" value="Metallo-dependent hydrolases"/>
    <property type="match status" value="1"/>
</dbReference>
<sequence>MDKPIADLHCHPSLKPHLNDRIPDIWRRAENPLAHQVFARFSIRKLVLAGTLNKLARVTQSNLDACFEGRNRLVVCSLYPFEREFLRPDRPFKRASLLVRTGLQLLLGRRYRKSVDLKLIRLITGISEKWTSWFLGQVHGQEVWIDYFRDYQREYNYLKDSQGPRPGDAAVGSIPEFRLVRSFAELEALEGRPVICGILSLEGLHGIGRYPKKALRGATPFEDLMPEEQEAIRTSLFRNLDTIKMAGRGTGSDPDGIAPFFVTFSHHMNNFLAGHARSFGGLLSRVFNQQPGLGLGFSALGEEMVGRLLERREDAGRILIDTKHLSLKARGEYYRRVGNMRNRGDNVPVIASHTAVNGLADLATAAGNDNDPRIERRSYISRFSINLTDEDIREILKSDGLIGICMHDGRMPGRKFKRKLKAVRAYREKAKRLYAQLFLTNVFHIVRVGEVYLASGGRVAGSADPWKTVALGSDNDGIVDPFDTYRTAADFPAFREKLIEALKTQERPYMREFRILSLPGEVPMPAAEIARLMNGQSPEEVVDRIFYGNVRHFLKKYFNDAYRYAQPIA</sequence>
<dbReference type="Gene3D" id="3.20.20.140">
    <property type="entry name" value="Metal-dependent hydrolases"/>
    <property type="match status" value="1"/>
</dbReference>
<evidence type="ECO:0000313" key="2">
    <source>
        <dbReference type="Proteomes" id="UP000009049"/>
    </source>
</evidence>
<proteinExistence type="predicted"/>
<dbReference type="Proteomes" id="UP000009049">
    <property type="component" value="Chromosome"/>
</dbReference>
<dbReference type="STRING" id="313596.RB2501_10292"/>
<reference evidence="1 2" key="1">
    <citation type="journal article" date="2009" name="J. Bacteriol.">
        <title>Complete genome sequence of Robiginitalea biformata HTCC2501.</title>
        <authorList>
            <person name="Oh H.M."/>
            <person name="Giovannoni S.J."/>
            <person name="Lee K."/>
            <person name="Ferriera S."/>
            <person name="Johnson J."/>
            <person name="Cho J.C."/>
        </authorList>
    </citation>
    <scope>NUCLEOTIDE SEQUENCE [LARGE SCALE GENOMIC DNA]</scope>
    <source>
        <strain evidence="2">ATCC BAA-864 / HTCC2501 / KCTC 12146</strain>
    </source>
</reference>
<dbReference type="HOGENOM" id="CLU_515689_0_0_10"/>
<keyword evidence="2" id="KW-1185">Reference proteome</keyword>
<dbReference type="KEGG" id="rbi:RB2501_10292"/>
<dbReference type="OrthoDB" id="611177at2"/>
<evidence type="ECO:0000313" key="1">
    <source>
        <dbReference type="EMBL" id="EAR14707.1"/>
    </source>
</evidence>
<dbReference type="eggNOG" id="COG2355">
    <property type="taxonomic scope" value="Bacteria"/>
</dbReference>
<accession>A4CM15</accession>
<name>A4CM15_ROBBH</name>